<dbReference type="EMBL" id="CP010803">
    <property type="protein sequence ID" value="AJY47849.1"/>
    <property type="molecule type" value="Genomic_DNA"/>
</dbReference>
<evidence type="ECO:0000313" key="2">
    <source>
        <dbReference type="EMBL" id="AJY47849.1"/>
    </source>
</evidence>
<evidence type="ECO:0000256" key="1">
    <source>
        <dbReference type="SAM" id="Phobius"/>
    </source>
</evidence>
<keyword evidence="3" id="KW-1185">Reference proteome</keyword>
<reference evidence="2 3" key="1">
    <citation type="journal article" date="2015" name="Genome Announc.">
        <title>Complete genome sequence of Martelella endophytica YC6887, which has antifungal activity associated with a halophyte.</title>
        <authorList>
            <person name="Khan A."/>
            <person name="Khan H."/>
            <person name="Chung E.J."/>
            <person name="Hossain M.T."/>
            <person name="Chung Y.R."/>
        </authorList>
    </citation>
    <scope>NUCLEOTIDE SEQUENCE [LARGE SCALE GENOMIC DNA]</scope>
    <source>
        <strain evidence="2">YC6887</strain>
    </source>
</reference>
<dbReference type="OrthoDB" id="7822067at2"/>
<keyword evidence="1" id="KW-0812">Transmembrane</keyword>
<dbReference type="KEGG" id="mey:TM49_01520"/>
<gene>
    <name evidence="2" type="ORF">TM49_01520</name>
</gene>
<proteinExistence type="predicted"/>
<dbReference type="STRING" id="1486262.TM49_01520"/>
<dbReference type="AlphaFoldDB" id="A0A0D5LUC3"/>
<evidence type="ECO:0000313" key="3">
    <source>
        <dbReference type="Proteomes" id="UP000032611"/>
    </source>
</evidence>
<name>A0A0D5LUC3_MAREN</name>
<keyword evidence="1" id="KW-0472">Membrane</keyword>
<protein>
    <recommendedName>
        <fullName evidence="4">Tip attachment protein J domain-containing protein</fullName>
    </recommendedName>
</protein>
<dbReference type="PATRIC" id="fig|1486262.3.peg.313"/>
<dbReference type="HOGENOM" id="CLU_018818_0_0_5"/>
<accession>A0A0D5LUC3</accession>
<evidence type="ECO:0008006" key="4">
    <source>
        <dbReference type="Google" id="ProtNLM"/>
    </source>
</evidence>
<dbReference type="Proteomes" id="UP000032611">
    <property type="component" value="Chromosome"/>
</dbReference>
<sequence>MRGYQRRALLRGSTALYSPFVGRDPITALIGGIFSSGFAGITIGQVVGAIVLSAISIGAQLLFRETPKKAKAESVKNTISQSLPYRVICNGRRRIAGAIMMREAKGKNLCHVQALAAHRISAFNRIFLNDDEVTLQPDGTVNELSDGRYGDGKVWVGTRVGVKPETAYGEIVDIMGADGVWTNNHRGDGQASIGMICRTPKQEDFNKRFPNGGPTCSAEVDGALCWDFRDPTQSATNEATWKFTRNPMVVLAWWLFFAEAGFGYDYQTGLLPVLDDWIEEADICDELIATAAGGTERRYEFDGTTTTEFAPKTYLADILMSCDGWICQRGDGAWLPLVGKFRETKVATITDADIANYSVDGDVLFDEEVNRLTPVFIDPALDYAENSADDFDDIGAQLIAGRVLAETNPLDGVTKWRQARRLTKREFLRVREKKRGQFGLRLSGINAVFTRWVRLETPVRLPELNGRLIENLKSTLDLSNGGFSMQWVLHPDDIDAWNPATDEGAQPAIAAEPNAADLEQPVIQSVSAIGGGGSVYLRVAIDDPEDDSLTPIVRYRVADAGAGSPGGWVEQAFPGAQPSAGSIVLDTQTVPADTLLQVQAAVKNSKGTYSDFSATEEVQTISDPVPAGEVIGAAAVGGAGQATYSWTAPNADNYRGARLYYNTVNSFGTASAVSPPTYGAAGGNYGAIVSGLDADTYFGWITTINRSGLEGDPVATGSFTVT</sequence>
<feature type="transmembrane region" description="Helical" evidence="1">
    <location>
        <begin position="38"/>
        <end position="63"/>
    </location>
</feature>
<keyword evidence="1" id="KW-1133">Transmembrane helix</keyword>
<organism evidence="2 3">
    <name type="scientific">Martelella endophytica</name>
    <dbReference type="NCBI Taxonomy" id="1486262"/>
    <lineage>
        <taxon>Bacteria</taxon>
        <taxon>Pseudomonadati</taxon>
        <taxon>Pseudomonadota</taxon>
        <taxon>Alphaproteobacteria</taxon>
        <taxon>Hyphomicrobiales</taxon>
        <taxon>Aurantimonadaceae</taxon>
        <taxon>Martelella</taxon>
    </lineage>
</organism>